<gene>
    <name evidence="3" type="ORF">ANN_03339</name>
</gene>
<protein>
    <submittedName>
        <fullName evidence="3">Uncharacterized protein</fullName>
    </submittedName>
</protein>
<comment type="caution">
    <text evidence="3">The sequence shown here is derived from an EMBL/GenBank/DDBJ whole genome shotgun (WGS) entry which is preliminary data.</text>
</comment>
<organism evidence="3 4">
    <name type="scientific">Periplaneta americana</name>
    <name type="common">American cockroach</name>
    <name type="synonym">Blatta americana</name>
    <dbReference type="NCBI Taxonomy" id="6978"/>
    <lineage>
        <taxon>Eukaryota</taxon>
        <taxon>Metazoa</taxon>
        <taxon>Ecdysozoa</taxon>
        <taxon>Arthropoda</taxon>
        <taxon>Hexapoda</taxon>
        <taxon>Insecta</taxon>
        <taxon>Pterygota</taxon>
        <taxon>Neoptera</taxon>
        <taxon>Polyneoptera</taxon>
        <taxon>Dictyoptera</taxon>
        <taxon>Blattodea</taxon>
        <taxon>Blattoidea</taxon>
        <taxon>Blattidae</taxon>
        <taxon>Blattinae</taxon>
        <taxon>Periplaneta</taxon>
    </lineage>
</organism>
<dbReference type="Proteomes" id="UP001148838">
    <property type="component" value="Unassembled WGS sequence"/>
</dbReference>
<sequence length="81" mass="9114">MADRIHRPDTCTQALLSLVREAGFSATEADRRLGVHDSTARRWVRLSREGIEYRQPGSGRRRVSTRAQDTALAAEVETNPH</sequence>
<evidence type="ECO:0000256" key="2">
    <source>
        <dbReference type="SAM" id="MobiDB-lite"/>
    </source>
</evidence>
<evidence type="ECO:0000313" key="4">
    <source>
        <dbReference type="Proteomes" id="UP001148838"/>
    </source>
</evidence>
<comment type="subcellular location">
    <subcellularLocation>
        <location evidence="1">Nucleus</location>
    </subcellularLocation>
</comment>
<accession>A0ABQ8U1L4</accession>
<dbReference type="InterPro" id="IPR009057">
    <property type="entry name" value="Homeodomain-like_sf"/>
</dbReference>
<dbReference type="SUPFAM" id="SSF46689">
    <property type="entry name" value="Homeodomain-like"/>
    <property type="match status" value="1"/>
</dbReference>
<feature type="region of interest" description="Disordered" evidence="2">
    <location>
        <begin position="55"/>
        <end position="81"/>
    </location>
</feature>
<evidence type="ECO:0000256" key="1">
    <source>
        <dbReference type="ARBA" id="ARBA00004123"/>
    </source>
</evidence>
<proteinExistence type="predicted"/>
<evidence type="ECO:0000313" key="3">
    <source>
        <dbReference type="EMBL" id="KAJ4451861.1"/>
    </source>
</evidence>
<name>A0ABQ8U1L4_PERAM</name>
<reference evidence="3 4" key="1">
    <citation type="journal article" date="2022" name="Allergy">
        <title>Genome assembly and annotation of Periplaneta americana reveal a comprehensive cockroach allergen profile.</title>
        <authorList>
            <person name="Wang L."/>
            <person name="Xiong Q."/>
            <person name="Saelim N."/>
            <person name="Wang L."/>
            <person name="Nong W."/>
            <person name="Wan A.T."/>
            <person name="Shi M."/>
            <person name="Liu X."/>
            <person name="Cao Q."/>
            <person name="Hui J.H.L."/>
            <person name="Sookrung N."/>
            <person name="Leung T.F."/>
            <person name="Tungtrongchitr A."/>
            <person name="Tsui S.K.W."/>
        </authorList>
    </citation>
    <scope>NUCLEOTIDE SEQUENCE [LARGE SCALE GENOMIC DNA]</scope>
    <source>
        <strain evidence="3">PWHHKU_190912</strain>
    </source>
</reference>
<keyword evidence="4" id="KW-1185">Reference proteome</keyword>
<dbReference type="EMBL" id="JAJSOF020000001">
    <property type="protein sequence ID" value="KAJ4451861.1"/>
    <property type="molecule type" value="Genomic_DNA"/>
</dbReference>